<dbReference type="EMBL" id="BTSY01000001">
    <property type="protein sequence ID" value="GMT10995.1"/>
    <property type="molecule type" value="Genomic_DNA"/>
</dbReference>
<proteinExistence type="predicted"/>
<dbReference type="AlphaFoldDB" id="A0AAV5UZL4"/>
<evidence type="ECO:0000313" key="2">
    <source>
        <dbReference type="EMBL" id="GMT10995.1"/>
    </source>
</evidence>
<evidence type="ECO:0008006" key="4">
    <source>
        <dbReference type="Google" id="ProtNLM"/>
    </source>
</evidence>
<evidence type="ECO:0000256" key="1">
    <source>
        <dbReference type="SAM" id="MobiDB-lite"/>
    </source>
</evidence>
<evidence type="ECO:0000313" key="3">
    <source>
        <dbReference type="Proteomes" id="UP001432322"/>
    </source>
</evidence>
<keyword evidence="3" id="KW-1185">Reference proteome</keyword>
<protein>
    <recommendedName>
        <fullName evidence="4">C2H2-type domain-containing protein</fullName>
    </recommendedName>
</protein>
<feature type="region of interest" description="Disordered" evidence="1">
    <location>
        <begin position="1"/>
        <end position="20"/>
    </location>
</feature>
<gene>
    <name evidence="2" type="ORF">PFISCL1PPCAC_2292</name>
</gene>
<reference evidence="2" key="1">
    <citation type="submission" date="2023-10" db="EMBL/GenBank/DDBJ databases">
        <title>Genome assembly of Pristionchus species.</title>
        <authorList>
            <person name="Yoshida K."/>
            <person name="Sommer R.J."/>
        </authorList>
    </citation>
    <scope>NUCLEOTIDE SEQUENCE</scope>
    <source>
        <strain evidence="2">RS5133</strain>
    </source>
</reference>
<organism evidence="2 3">
    <name type="scientific">Pristionchus fissidentatus</name>
    <dbReference type="NCBI Taxonomy" id="1538716"/>
    <lineage>
        <taxon>Eukaryota</taxon>
        <taxon>Metazoa</taxon>
        <taxon>Ecdysozoa</taxon>
        <taxon>Nematoda</taxon>
        <taxon>Chromadorea</taxon>
        <taxon>Rhabditida</taxon>
        <taxon>Rhabditina</taxon>
        <taxon>Diplogasteromorpha</taxon>
        <taxon>Diplogasteroidea</taxon>
        <taxon>Neodiplogasteridae</taxon>
        <taxon>Pristionchus</taxon>
    </lineage>
</organism>
<comment type="caution">
    <text evidence="2">The sequence shown here is derived from an EMBL/GenBank/DDBJ whole genome shotgun (WGS) entry which is preliminary data.</text>
</comment>
<sequence>TEDKKVVKGSNQKPEKPQSISNEECNGYYKMANQVADFIMSALRLIETGEFDKWDRVGMENLKFSVMGWNFSCYGESRRLRDKIILFVLRDRIEKKEFFNCSICQMITYNYKQTIVHLTECHQEFDVRSIYPYYL</sequence>
<feature type="non-terminal residue" evidence="2">
    <location>
        <position position="1"/>
    </location>
</feature>
<name>A0AAV5UZL4_9BILA</name>
<dbReference type="Proteomes" id="UP001432322">
    <property type="component" value="Unassembled WGS sequence"/>
</dbReference>
<accession>A0AAV5UZL4</accession>